<name>A0A8J2JQG5_9HEXA</name>
<evidence type="ECO:0000313" key="2">
    <source>
        <dbReference type="Proteomes" id="UP000708208"/>
    </source>
</evidence>
<sequence length="13" mass="1657">MFHYQHLHLKSSE</sequence>
<dbReference type="EMBL" id="CAJVCH010060728">
    <property type="protein sequence ID" value="CAG7719354.1"/>
    <property type="molecule type" value="Genomic_DNA"/>
</dbReference>
<organism evidence="1 2">
    <name type="scientific">Allacma fusca</name>
    <dbReference type="NCBI Taxonomy" id="39272"/>
    <lineage>
        <taxon>Eukaryota</taxon>
        <taxon>Metazoa</taxon>
        <taxon>Ecdysozoa</taxon>
        <taxon>Arthropoda</taxon>
        <taxon>Hexapoda</taxon>
        <taxon>Collembola</taxon>
        <taxon>Symphypleona</taxon>
        <taxon>Sminthuridae</taxon>
        <taxon>Allacma</taxon>
    </lineage>
</organism>
<proteinExistence type="predicted"/>
<dbReference type="Proteomes" id="UP000708208">
    <property type="component" value="Unassembled WGS sequence"/>
</dbReference>
<keyword evidence="2" id="KW-1185">Reference proteome</keyword>
<protein>
    <submittedName>
        <fullName evidence="1">Uncharacterized protein</fullName>
    </submittedName>
</protein>
<gene>
    <name evidence="1" type="ORF">AFUS01_LOCUS8685</name>
</gene>
<comment type="caution">
    <text evidence="1">The sequence shown here is derived from an EMBL/GenBank/DDBJ whole genome shotgun (WGS) entry which is preliminary data.</text>
</comment>
<evidence type="ECO:0000313" key="1">
    <source>
        <dbReference type="EMBL" id="CAG7719354.1"/>
    </source>
</evidence>
<accession>A0A8J2JQG5</accession>
<feature type="non-terminal residue" evidence="1">
    <location>
        <position position="1"/>
    </location>
</feature>
<reference evidence="1" key="1">
    <citation type="submission" date="2021-06" db="EMBL/GenBank/DDBJ databases">
        <authorList>
            <person name="Hodson N. C."/>
            <person name="Mongue J. A."/>
            <person name="Jaron S. K."/>
        </authorList>
    </citation>
    <scope>NUCLEOTIDE SEQUENCE</scope>
</reference>